<dbReference type="Pfam" id="PF00560">
    <property type="entry name" value="LRR_1"/>
    <property type="match status" value="1"/>
</dbReference>
<evidence type="ECO:0000256" key="7">
    <source>
        <dbReference type="ARBA" id="ARBA00023136"/>
    </source>
</evidence>
<organism evidence="11 12">
    <name type="scientific">Cuscuta europaea</name>
    <name type="common">European dodder</name>
    <dbReference type="NCBI Taxonomy" id="41803"/>
    <lineage>
        <taxon>Eukaryota</taxon>
        <taxon>Viridiplantae</taxon>
        <taxon>Streptophyta</taxon>
        <taxon>Embryophyta</taxon>
        <taxon>Tracheophyta</taxon>
        <taxon>Spermatophyta</taxon>
        <taxon>Magnoliopsida</taxon>
        <taxon>eudicotyledons</taxon>
        <taxon>Gunneridae</taxon>
        <taxon>Pentapetalae</taxon>
        <taxon>asterids</taxon>
        <taxon>lamiids</taxon>
        <taxon>Solanales</taxon>
        <taxon>Convolvulaceae</taxon>
        <taxon>Cuscuteae</taxon>
        <taxon>Cuscuta</taxon>
        <taxon>Cuscuta subgen. Cuscuta</taxon>
    </lineage>
</organism>
<keyword evidence="6" id="KW-1133">Transmembrane helix</keyword>
<dbReference type="Pfam" id="PF13855">
    <property type="entry name" value="LRR_8"/>
    <property type="match status" value="1"/>
</dbReference>
<reference evidence="11" key="1">
    <citation type="submission" date="2022-07" db="EMBL/GenBank/DDBJ databases">
        <authorList>
            <person name="Macas J."/>
            <person name="Novak P."/>
            <person name="Neumann P."/>
        </authorList>
    </citation>
    <scope>NUCLEOTIDE SEQUENCE</scope>
</reference>
<dbReference type="PANTHER" id="PTHR47986:SF34">
    <property type="entry name" value="RECEPTOR-LIKE KINASE TMK2"/>
    <property type="match status" value="1"/>
</dbReference>
<comment type="caution">
    <text evidence="11">The sequence shown here is derived from an EMBL/GenBank/DDBJ whole genome shotgun (WGS) entry which is preliminary data.</text>
</comment>
<keyword evidence="4 10" id="KW-0732">Signal</keyword>
<dbReference type="FunFam" id="3.80.10.10:FF:000041">
    <property type="entry name" value="LRR receptor-like serine/threonine-protein kinase ERECTA"/>
    <property type="match status" value="1"/>
</dbReference>
<gene>
    <name evidence="11" type="ORF">CEURO_LOCUS16119</name>
</gene>
<accession>A0A9P1EGD1</accession>
<protein>
    <recommendedName>
        <fullName evidence="13">Leucine-rich repeat-containing N-terminal plant-type domain-containing protein</fullName>
    </recommendedName>
</protein>
<dbReference type="SUPFAM" id="SSF52058">
    <property type="entry name" value="L domain-like"/>
    <property type="match status" value="1"/>
</dbReference>
<evidence type="ECO:0000313" key="12">
    <source>
        <dbReference type="Proteomes" id="UP001152484"/>
    </source>
</evidence>
<evidence type="ECO:0008006" key="13">
    <source>
        <dbReference type="Google" id="ProtNLM"/>
    </source>
</evidence>
<evidence type="ECO:0000256" key="1">
    <source>
        <dbReference type="ARBA" id="ARBA00004167"/>
    </source>
</evidence>
<feature type="signal peptide" evidence="10">
    <location>
        <begin position="1"/>
        <end position="26"/>
    </location>
</feature>
<dbReference type="InterPro" id="IPR003591">
    <property type="entry name" value="Leu-rich_rpt_typical-subtyp"/>
</dbReference>
<dbReference type="Proteomes" id="UP001152484">
    <property type="component" value="Unassembled WGS sequence"/>
</dbReference>
<dbReference type="GO" id="GO:0006952">
    <property type="term" value="P:defense response"/>
    <property type="evidence" value="ECO:0007669"/>
    <property type="project" value="UniProtKB-ARBA"/>
</dbReference>
<evidence type="ECO:0000256" key="6">
    <source>
        <dbReference type="ARBA" id="ARBA00022989"/>
    </source>
</evidence>
<feature type="chain" id="PRO_5040481090" description="Leucine-rich repeat-containing N-terminal plant-type domain-containing protein" evidence="10">
    <location>
        <begin position="27"/>
        <end position="310"/>
    </location>
</feature>
<dbReference type="GO" id="GO:0016020">
    <property type="term" value="C:membrane"/>
    <property type="evidence" value="ECO:0007669"/>
    <property type="project" value="UniProtKB-SubCell"/>
</dbReference>
<evidence type="ECO:0000313" key="11">
    <source>
        <dbReference type="EMBL" id="CAH9103431.1"/>
    </source>
</evidence>
<dbReference type="PROSITE" id="PS51450">
    <property type="entry name" value="LRR"/>
    <property type="match status" value="1"/>
</dbReference>
<dbReference type="PRINTS" id="PR00019">
    <property type="entry name" value="LEURICHRPT"/>
</dbReference>
<evidence type="ECO:0000256" key="3">
    <source>
        <dbReference type="ARBA" id="ARBA00022692"/>
    </source>
</evidence>
<dbReference type="FunFam" id="3.80.10.10:FF:000129">
    <property type="entry name" value="Leucine-rich repeat receptor-like kinase"/>
    <property type="match status" value="1"/>
</dbReference>
<evidence type="ECO:0000256" key="5">
    <source>
        <dbReference type="ARBA" id="ARBA00022737"/>
    </source>
</evidence>
<evidence type="ECO:0000256" key="4">
    <source>
        <dbReference type="ARBA" id="ARBA00022729"/>
    </source>
</evidence>
<evidence type="ECO:0000256" key="8">
    <source>
        <dbReference type="ARBA" id="ARBA00023170"/>
    </source>
</evidence>
<keyword evidence="7" id="KW-0472">Membrane</keyword>
<dbReference type="InterPro" id="IPR001611">
    <property type="entry name" value="Leu-rich_rpt"/>
</dbReference>
<dbReference type="EMBL" id="CAMAPE010000045">
    <property type="protein sequence ID" value="CAH9103431.1"/>
    <property type="molecule type" value="Genomic_DNA"/>
</dbReference>
<evidence type="ECO:0000256" key="2">
    <source>
        <dbReference type="ARBA" id="ARBA00022614"/>
    </source>
</evidence>
<keyword evidence="5" id="KW-0677">Repeat</keyword>
<dbReference type="SMART" id="SM00369">
    <property type="entry name" value="LRR_TYP"/>
    <property type="match status" value="4"/>
</dbReference>
<keyword evidence="3" id="KW-0812">Transmembrane</keyword>
<evidence type="ECO:0000256" key="9">
    <source>
        <dbReference type="ARBA" id="ARBA00023180"/>
    </source>
</evidence>
<proteinExistence type="predicted"/>
<keyword evidence="2" id="KW-0433">Leucine-rich repeat</keyword>
<dbReference type="InterPro" id="IPR032675">
    <property type="entry name" value="LRR_dom_sf"/>
</dbReference>
<dbReference type="PANTHER" id="PTHR47986">
    <property type="entry name" value="OSJNBA0070M12.3 PROTEIN"/>
    <property type="match status" value="1"/>
</dbReference>
<sequence length="310" mass="33403">MGNRVMASSGLLLLFAAASIAVVVRAQYGPSPDDDVLQTLKSSLTLKNDTSVNLSDVHPCNWTTFLECDVVDDQGTLRVTILRFYGEVANGSLPANLENLTKLDEFEASSNNLVGAIPNFTDSVGYLSFEDNQFTSISPGLFDYKPNLTSLYLSNNAHLPMWEIPQGLKNSSKLQQFHAANCNLFGEIPDLSNLQSLQELDVSHNQLTSIIPPSLANLSMLITVDVSHNQLTGVIPPSLAGLSQLETVDVSNNQFTGVIPQTLADLPYLTKVDLSNNNLTGTVPEFKSNVTVNICGNPGLLHGRGAPCNV</sequence>
<keyword evidence="9" id="KW-0325">Glycoprotein</keyword>
<dbReference type="GO" id="GO:0051707">
    <property type="term" value="P:response to other organism"/>
    <property type="evidence" value="ECO:0007669"/>
    <property type="project" value="UniProtKB-ARBA"/>
</dbReference>
<comment type="subcellular location">
    <subcellularLocation>
        <location evidence="1">Membrane</location>
        <topology evidence="1">Single-pass membrane protein</topology>
    </subcellularLocation>
</comment>
<evidence type="ECO:0000256" key="10">
    <source>
        <dbReference type="SAM" id="SignalP"/>
    </source>
</evidence>
<keyword evidence="12" id="KW-1185">Reference proteome</keyword>
<keyword evidence="8" id="KW-0675">Receptor</keyword>
<dbReference type="OrthoDB" id="1298150at2759"/>
<dbReference type="AlphaFoldDB" id="A0A9P1EGD1"/>
<name>A0A9P1EGD1_CUSEU</name>
<dbReference type="Gene3D" id="3.80.10.10">
    <property type="entry name" value="Ribonuclease Inhibitor"/>
    <property type="match status" value="1"/>
</dbReference>
<dbReference type="InterPro" id="IPR052422">
    <property type="entry name" value="Auxin_Ser/Thr_Kinase"/>
</dbReference>